<dbReference type="STRING" id="200361.A0A453TAB4"/>
<feature type="signal peptide" evidence="1">
    <location>
        <begin position="1"/>
        <end position="25"/>
    </location>
</feature>
<reference evidence="3" key="4">
    <citation type="submission" date="2019-03" db="UniProtKB">
        <authorList>
            <consortium name="EnsemblPlants"/>
        </authorList>
    </citation>
    <scope>IDENTIFICATION</scope>
</reference>
<dbReference type="PANTHER" id="PTHR35546">
    <property type="entry name" value="F-BOX PROTEIN INTERACTION DOMAIN PROTEIN-RELATED"/>
    <property type="match status" value="1"/>
</dbReference>
<dbReference type="InterPro" id="IPR055290">
    <property type="entry name" value="At3g26010-like"/>
</dbReference>
<feature type="chain" id="PRO_5019545838" description="F-box domain-containing protein" evidence="1">
    <location>
        <begin position="26"/>
        <end position="447"/>
    </location>
</feature>
<keyword evidence="4" id="KW-1185">Reference proteome</keyword>
<sequence>KKKHSPNPLHLAAAAAGLLPPVAMSAAGDRSPPREEGRASIRARALPSGPPAGRLIDDILVEILSRVPAKELCRCKSVSKHWFGLIHHPDHRKRLPQTLAGFFYGSSAGTTAQRLLELPFRFTSVSGDRCPPFGASLTFLPNHHLPVDLLDSCNGLLLCRCYHVSDGVGAFHYVVCNPATQKWVVLPSSCKDSSEVATTSLGFDPALSSHFHVFELVVEQNYTQDTELCGVAVYSSETGEWIYKEKRWNRASRHSATVFLDGLLFFRVLDLEYHDCVAAVDTKGETWMKFRVPGGQVDDFGLADGFVQQMLFRVPGGPADDFGLAHGFIQQSQGCLHFANFQRDEHGVGIRLVVYVLKNYESEEWIVKHSIKTSDICGWTDLWLDADFDFIAIHPECNSLFFIAGGVTLMCYNMDNRQVKVISYLGGAKPLFLPYVPLYTESLSLHC</sequence>
<dbReference type="InterPro" id="IPR001810">
    <property type="entry name" value="F-box_dom"/>
</dbReference>
<reference evidence="3" key="3">
    <citation type="journal article" date="2017" name="Nature">
        <title>Genome sequence of the progenitor of the wheat D genome Aegilops tauschii.</title>
        <authorList>
            <person name="Luo M.C."/>
            <person name="Gu Y.Q."/>
            <person name="Puiu D."/>
            <person name="Wang H."/>
            <person name="Twardziok S.O."/>
            <person name="Deal K.R."/>
            <person name="Huo N."/>
            <person name="Zhu T."/>
            <person name="Wang L."/>
            <person name="Wang Y."/>
            <person name="McGuire P.E."/>
            <person name="Liu S."/>
            <person name="Long H."/>
            <person name="Ramasamy R.K."/>
            <person name="Rodriguez J.C."/>
            <person name="Van S.L."/>
            <person name="Yuan L."/>
            <person name="Wang Z."/>
            <person name="Xia Z."/>
            <person name="Xiao L."/>
            <person name="Anderson O.D."/>
            <person name="Ouyang S."/>
            <person name="Liang Y."/>
            <person name="Zimin A.V."/>
            <person name="Pertea G."/>
            <person name="Qi P."/>
            <person name="Bennetzen J.L."/>
            <person name="Dai X."/>
            <person name="Dawson M.W."/>
            <person name="Muller H.G."/>
            <person name="Kugler K."/>
            <person name="Rivarola-Duarte L."/>
            <person name="Spannagl M."/>
            <person name="Mayer K.F.X."/>
            <person name="Lu F.H."/>
            <person name="Bevan M.W."/>
            <person name="Leroy P."/>
            <person name="Li P."/>
            <person name="You F.M."/>
            <person name="Sun Q."/>
            <person name="Liu Z."/>
            <person name="Lyons E."/>
            <person name="Wicker T."/>
            <person name="Salzberg S.L."/>
            <person name="Devos K.M."/>
            <person name="Dvorak J."/>
        </authorList>
    </citation>
    <scope>NUCLEOTIDE SEQUENCE [LARGE SCALE GENOMIC DNA]</scope>
    <source>
        <strain evidence="3">cv. AL8/78</strain>
    </source>
</reference>
<evidence type="ECO:0000256" key="1">
    <source>
        <dbReference type="SAM" id="SignalP"/>
    </source>
</evidence>
<organism evidence="3 4">
    <name type="scientific">Aegilops tauschii subsp. strangulata</name>
    <name type="common">Goatgrass</name>
    <dbReference type="NCBI Taxonomy" id="200361"/>
    <lineage>
        <taxon>Eukaryota</taxon>
        <taxon>Viridiplantae</taxon>
        <taxon>Streptophyta</taxon>
        <taxon>Embryophyta</taxon>
        <taxon>Tracheophyta</taxon>
        <taxon>Spermatophyta</taxon>
        <taxon>Magnoliopsida</taxon>
        <taxon>Liliopsida</taxon>
        <taxon>Poales</taxon>
        <taxon>Poaceae</taxon>
        <taxon>BOP clade</taxon>
        <taxon>Pooideae</taxon>
        <taxon>Triticodae</taxon>
        <taxon>Triticeae</taxon>
        <taxon>Triticinae</taxon>
        <taxon>Aegilops</taxon>
    </lineage>
</organism>
<dbReference type="SMART" id="SM00256">
    <property type="entry name" value="FBOX"/>
    <property type="match status" value="1"/>
</dbReference>
<reference evidence="4" key="2">
    <citation type="journal article" date="2017" name="Nat. Plants">
        <title>The Aegilops tauschii genome reveals multiple impacts of transposons.</title>
        <authorList>
            <person name="Zhao G."/>
            <person name="Zou C."/>
            <person name="Li K."/>
            <person name="Wang K."/>
            <person name="Li T."/>
            <person name="Gao L."/>
            <person name="Zhang X."/>
            <person name="Wang H."/>
            <person name="Yang Z."/>
            <person name="Liu X."/>
            <person name="Jiang W."/>
            <person name="Mao L."/>
            <person name="Kong X."/>
            <person name="Jiao Y."/>
            <person name="Jia J."/>
        </authorList>
    </citation>
    <scope>NUCLEOTIDE SEQUENCE [LARGE SCALE GENOMIC DNA]</scope>
    <source>
        <strain evidence="4">cv. AL8/78</strain>
    </source>
</reference>
<dbReference type="PANTHER" id="PTHR35546:SF107">
    <property type="entry name" value="F-BOX DOMAIN-CONTAINING PROTEIN"/>
    <property type="match status" value="1"/>
</dbReference>
<dbReference type="InterPro" id="IPR036047">
    <property type="entry name" value="F-box-like_dom_sf"/>
</dbReference>
<dbReference type="Pfam" id="PF24750">
    <property type="entry name" value="b-prop_At3g26010-like"/>
    <property type="match status" value="1"/>
</dbReference>
<evidence type="ECO:0000259" key="2">
    <source>
        <dbReference type="SMART" id="SM00256"/>
    </source>
</evidence>
<dbReference type="Gramene" id="AET7Gv21311200.1">
    <property type="protein sequence ID" value="AET7Gv21311200.1"/>
    <property type="gene ID" value="AET7Gv21311200"/>
</dbReference>
<reference evidence="3" key="5">
    <citation type="journal article" date="2021" name="G3 (Bethesda)">
        <title>Aegilops tauschii genome assembly Aet v5.0 features greater sequence contiguity and improved annotation.</title>
        <authorList>
            <person name="Wang L."/>
            <person name="Zhu T."/>
            <person name="Rodriguez J.C."/>
            <person name="Deal K.R."/>
            <person name="Dubcovsky J."/>
            <person name="McGuire P.E."/>
            <person name="Lux T."/>
            <person name="Spannagl M."/>
            <person name="Mayer K.F.X."/>
            <person name="Baldrich P."/>
            <person name="Meyers B.C."/>
            <person name="Huo N."/>
            <person name="Gu Y.Q."/>
            <person name="Zhou H."/>
            <person name="Devos K.M."/>
            <person name="Bennetzen J.L."/>
            <person name="Unver T."/>
            <person name="Budak H."/>
            <person name="Gulick P.J."/>
            <person name="Galiba G."/>
            <person name="Kalapos B."/>
            <person name="Nelson D.R."/>
            <person name="Li P."/>
            <person name="You F.M."/>
            <person name="Luo M.C."/>
            <person name="Dvorak J."/>
        </authorList>
    </citation>
    <scope>NUCLEOTIDE SEQUENCE [LARGE SCALE GENOMIC DNA]</scope>
    <source>
        <strain evidence="3">cv. AL8/78</strain>
    </source>
</reference>
<dbReference type="CDD" id="cd22157">
    <property type="entry name" value="F-box_AtFBW1-like"/>
    <property type="match status" value="1"/>
</dbReference>
<name>A0A453TAB4_AEGTS</name>
<proteinExistence type="predicted"/>
<dbReference type="Proteomes" id="UP000015105">
    <property type="component" value="Chromosome 7D"/>
</dbReference>
<feature type="domain" description="F-box" evidence="2">
    <location>
        <begin position="55"/>
        <end position="95"/>
    </location>
</feature>
<dbReference type="Gene3D" id="1.20.1280.50">
    <property type="match status" value="1"/>
</dbReference>
<dbReference type="InterPro" id="IPR017451">
    <property type="entry name" value="F-box-assoc_interact_dom"/>
</dbReference>
<keyword evidence="1" id="KW-0732">Signal</keyword>
<dbReference type="EnsemblPlants" id="AET7Gv21311200.1">
    <property type="protein sequence ID" value="AET7Gv21311200.1"/>
    <property type="gene ID" value="AET7Gv21311200"/>
</dbReference>
<evidence type="ECO:0000313" key="4">
    <source>
        <dbReference type="Proteomes" id="UP000015105"/>
    </source>
</evidence>
<dbReference type="Pfam" id="PF00646">
    <property type="entry name" value="F-box"/>
    <property type="match status" value="1"/>
</dbReference>
<evidence type="ECO:0000313" key="3">
    <source>
        <dbReference type="EnsemblPlants" id="AET7Gv21311200.1"/>
    </source>
</evidence>
<accession>A0A453TAB4</accession>
<reference evidence="4" key="1">
    <citation type="journal article" date="2014" name="Science">
        <title>Ancient hybridizations among the ancestral genomes of bread wheat.</title>
        <authorList>
            <consortium name="International Wheat Genome Sequencing Consortium,"/>
            <person name="Marcussen T."/>
            <person name="Sandve S.R."/>
            <person name="Heier L."/>
            <person name="Spannagl M."/>
            <person name="Pfeifer M."/>
            <person name="Jakobsen K.S."/>
            <person name="Wulff B.B."/>
            <person name="Steuernagel B."/>
            <person name="Mayer K.F."/>
            <person name="Olsen O.A."/>
        </authorList>
    </citation>
    <scope>NUCLEOTIDE SEQUENCE [LARGE SCALE GENOMIC DNA]</scope>
    <source>
        <strain evidence="4">cv. AL8/78</strain>
    </source>
</reference>
<dbReference type="AlphaFoldDB" id="A0A453TAB4"/>
<dbReference type="SUPFAM" id="SSF81383">
    <property type="entry name" value="F-box domain"/>
    <property type="match status" value="1"/>
</dbReference>
<dbReference type="NCBIfam" id="TIGR01640">
    <property type="entry name" value="F_box_assoc_1"/>
    <property type="match status" value="1"/>
</dbReference>
<dbReference type="InterPro" id="IPR056592">
    <property type="entry name" value="Beta-prop_At3g26010-like"/>
</dbReference>
<protein>
    <recommendedName>
        <fullName evidence="2">F-box domain-containing protein</fullName>
    </recommendedName>
</protein>